<feature type="signal peptide" evidence="4">
    <location>
        <begin position="1"/>
        <end position="29"/>
    </location>
</feature>
<gene>
    <name evidence="5" type="ORF">KYN89_11290</name>
</gene>
<feature type="repeat" description="ANK" evidence="3">
    <location>
        <begin position="72"/>
        <end position="104"/>
    </location>
</feature>
<feature type="chain" id="PRO_5046624125" evidence="4">
    <location>
        <begin position="30"/>
        <end position="209"/>
    </location>
</feature>
<dbReference type="Pfam" id="PF12796">
    <property type="entry name" value="Ank_2"/>
    <property type="match status" value="1"/>
</dbReference>
<evidence type="ECO:0000256" key="2">
    <source>
        <dbReference type="ARBA" id="ARBA00023043"/>
    </source>
</evidence>
<organism evidence="5 6">
    <name type="scientific">Alteriqipengyuania abyssalis</name>
    <dbReference type="NCBI Taxonomy" id="2860200"/>
    <lineage>
        <taxon>Bacteria</taxon>
        <taxon>Pseudomonadati</taxon>
        <taxon>Pseudomonadota</taxon>
        <taxon>Alphaproteobacteria</taxon>
        <taxon>Sphingomonadales</taxon>
        <taxon>Erythrobacteraceae</taxon>
        <taxon>Alteriqipengyuania</taxon>
    </lineage>
</organism>
<evidence type="ECO:0000313" key="5">
    <source>
        <dbReference type="EMBL" id="MBY8337625.1"/>
    </source>
</evidence>
<dbReference type="InterPro" id="IPR036770">
    <property type="entry name" value="Ankyrin_rpt-contain_sf"/>
</dbReference>
<keyword evidence="2 3" id="KW-0040">ANK repeat</keyword>
<keyword evidence="1" id="KW-0677">Repeat</keyword>
<evidence type="ECO:0000256" key="4">
    <source>
        <dbReference type="SAM" id="SignalP"/>
    </source>
</evidence>
<proteinExistence type="predicted"/>
<dbReference type="Gene3D" id="1.25.40.20">
    <property type="entry name" value="Ankyrin repeat-containing domain"/>
    <property type="match status" value="1"/>
</dbReference>
<protein>
    <submittedName>
        <fullName evidence="5">Ankyrin repeat domain-containing protein</fullName>
    </submittedName>
</protein>
<dbReference type="Proteomes" id="UP000759298">
    <property type="component" value="Unassembled WGS sequence"/>
</dbReference>
<accession>A0ABS7PEZ4</accession>
<feature type="repeat" description="ANK" evidence="3">
    <location>
        <begin position="137"/>
        <end position="169"/>
    </location>
</feature>
<dbReference type="PROSITE" id="PS50088">
    <property type="entry name" value="ANK_REPEAT"/>
    <property type="match status" value="3"/>
</dbReference>
<evidence type="ECO:0000256" key="3">
    <source>
        <dbReference type="PROSITE-ProRule" id="PRU00023"/>
    </source>
</evidence>
<feature type="repeat" description="ANK" evidence="3">
    <location>
        <begin position="105"/>
        <end position="137"/>
    </location>
</feature>
<dbReference type="PANTHER" id="PTHR24171">
    <property type="entry name" value="ANKYRIN REPEAT DOMAIN-CONTAINING PROTEIN 39-RELATED"/>
    <property type="match status" value="1"/>
</dbReference>
<dbReference type="InterPro" id="IPR002110">
    <property type="entry name" value="Ankyrin_rpt"/>
</dbReference>
<reference evidence="5 6" key="1">
    <citation type="submission" date="2021-07" db="EMBL/GenBank/DDBJ databases">
        <title>Alteriqipengyuania abyssalis NZ-12B nov, sp.nov isolated from deep sea sponge in pacific ocean.</title>
        <authorList>
            <person name="Tareen S."/>
            <person name="Wink J."/>
        </authorList>
    </citation>
    <scope>NUCLEOTIDE SEQUENCE [LARGE SCALE GENOMIC DNA]</scope>
    <source>
        <strain evidence="5 6">NZ-12B</strain>
    </source>
</reference>
<evidence type="ECO:0000313" key="6">
    <source>
        <dbReference type="Proteomes" id="UP000759298"/>
    </source>
</evidence>
<keyword evidence="6" id="KW-1185">Reference proteome</keyword>
<sequence length="209" mass="22437">MFKVSPAFFRNWARIVVLSLVALSGVAVAQVGLQSDGYKLLKAVRDRDGAVVNEIVQKPNIGTLINTRDLSSGETVLHIVAARRDTPWIRFLTAYGADPNLADKKGETPLMISTRLGHVEGVTELLEAGAHVDPVSNGETPLIVAVHGRDVPVVRVLLANGADPERTDNSGRSARDYVAQIGDRRLAEAFANADAEAKQGGKKQYGPSF</sequence>
<dbReference type="EMBL" id="JAHWXP010000003">
    <property type="protein sequence ID" value="MBY8337625.1"/>
    <property type="molecule type" value="Genomic_DNA"/>
</dbReference>
<evidence type="ECO:0000256" key="1">
    <source>
        <dbReference type="ARBA" id="ARBA00022737"/>
    </source>
</evidence>
<keyword evidence="4" id="KW-0732">Signal</keyword>
<comment type="caution">
    <text evidence="5">The sequence shown here is derived from an EMBL/GenBank/DDBJ whole genome shotgun (WGS) entry which is preliminary data.</text>
</comment>
<dbReference type="PROSITE" id="PS50297">
    <property type="entry name" value="ANK_REP_REGION"/>
    <property type="match status" value="3"/>
</dbReference>
<dbReference type="SMART" id="SM00248">
    <property type="entry name" value="ANK"/>
    <property type="match status" value="4"/>
</dbReference>
<dbReference type="PANTHER" id="PTHR24171:SF9">
    <property type="entry name" value="ANKYRIN REPEAT DOMAIN-CONTAINING PROTEIN 39"/>
    <property type="match status" value="1"/>
</dbReference>
<dbReference type="SUPFAM" id="SSF48403">
    <property type="entry name" value="Ankyrin repeat"/>
    <property type="match status" value="1"/>
</dbReference>
<name>A0ABS7PEZ4_9SPHN</name>